<dbReference type="VEuPathDB" id="PiroplasmaDB:BMR1_02g00435"/>
<organism evidence="2 3">
    <name type="scientific">Babesia microti (strain RI)</name>
    <dbReference type="NCBI Taxonomy" id="1133968"/>
    <lineage>
        <taxon>Eukaryota</taxon>
        <taxon>Sar</taxon>
        <taxon>Alveolata</taxon>
        <taxon>Apicomplexa</taxon>
        <taxon>Aconoidasida</taxon>
        <taxon>Piroplasmida</taxon>
        <taxon>Babesiidae</taxon>
        <taxon>Babesia</taxon>
    </lineage>
</organism>
<dbReference type="OrthoDB" id="2415936at2759"/>
<sequence length="231" mass="26036">MTETSDSSKSTFDINVWSKAVQGINVSDDELQAVVENYLICNALEETLVCFRKESHLDTTIDMPPINFRKKITEAILSGDVTHAIELIDELDPEILQINYEITFLLKQHHLIHLIQKNNALESLNFAKTELVPCIKDNVSLEANLEEALSLLVFSDKTCPEAQQLIRELDRKQDTAERVDQMLLKHYKVDSKPLLTSIIQEMKKTQGSLTGKLAVDVPTLEQLSRGGFLTG</sequence>
<dbReference type="InterPro" id="IPR006595">
    <property type="entry name" value="CTLH_C"/>
</dbReference>
<keyword evidence="3" id="KW-1185">Reference proteome</keyword>
<evidence type="ECO:0000313" key="2">
    <source>
        <dbReference type="EMBL" id="CCF73253.1"/>
    </source>
</evidence>
<dbReference type="GeneID" id="24423877"/>
<reference evidence="2 3" key="1">
    <citation type="journal article" date="2012" name="Nucleic Acids Res.">
        <title>Sequencing of the smallest Apicomplexan genome from the human pathogen Babesia microti.</title>
        <authorList>
            <person name="Cornillot E."/>
            <person name="Hadj-Kaddour K."/>
            <person name="Dassouli A."/>
            <person name="Noel B."/>
            <person name="Ranwez V."/>
            <person name="Vacherie B."/>
            <person name="Augagneur Y."/>
            <person name="Bres V."/>
            <person name="Duclos A."/>
            <person name="Randazzo S."/>
            <person name="Carcy B."/>
            <person name="Debierre-Grockiego F."/>
            <person name="Delbecq S."/>
            <person name="Moubri-Menage K."/>
            <person name="Shams-Eldin H."/>
            <person name="Usmani-Brown S."/>
            <person name="Bringaud F."/>
            <person name="Wincker P."/>
            <person name="Vivares C.P."/>
            <person name="Schwarz R.T."/>
            <person name="Schetters T.P."/>
            <person name="Krause P.J."/>
            <person name="Gorenflot A."/>
            <person name="Berry V."/>
            <person name="Barbe V."/>
            <person name="Ben Mamoun C."/>
        </authorList>
    </citation>
    <scope>NUCLEOTIDE SEQUENCE [LARGE SCALE GENOMIC DNA]</scope>
    <source>
        <strain evidence="2 3">RI</strain>
    </source>
</reference>
<evidence type="ECO:0000313" key="3">
    <source>
        <dbReference type="Proteomes" id="UP000002899"/>
    </source>
</evidence>
<dbReference type="PROSITE" id="PS50896">
    <property type="entry name" value="LISH"/>
    <property type="match status" value="1"/>
</dbReference>
<evidence type="ECO:0000259" key="1">
    <source>
        <dbReference type="PROSITE" id="PS50897"/>
    </source>
</evidence>
<dbReference type="OMA" id="KMILWAQ"/>
<dbReference type="KEGG" id="bmic:BMR1_02g00435"/>
<protein>
    <submittedName>
        <fullName evidence="2">Glucose-induced degradation protein 8 homolog</fullName>
    </submittedName>
</protein>
<dbReference type="PANTHER" id="PTHR12864">
    <property type="entry name" value="RAN BINDING PROTEIN 9-RELATED"/>
    <property type="match status" value="1"/>
</dbReference>
<feature type="domain" description="CTLH" evidence="1">
    <location>
        <begin position="69"/>
        <end position="122"/>
    </location>
</feature>
<reference evidence="2 3" key="2">
    <citation type="journal article" date="2013" name="PLoS ONE">
        <title>Whole genome mapping and re-organization of the nuclear and mitochondrial genomes of Babesia microti isolates.</title>
        <authorList>
            <person name="Cornillot E."/>
            <person name="Dassouli A."/>
            <person name="Garg A."/>
            <person name="Pachikara N."/>
            <person name="Randazzo S."/>
            <person name="Depoix D."/>
            <person name="Carcy B."/>
            <person name="Delbecq S."/>
            <person name="Frutos R."/>
            <person name="Silva J.C."/>
            <person name="Sutton R."/>
            <person name="Krause P.J."/>
            <person name="Mamoun C.B."/>
        </authorList>
    </citation>
    <scope>NUCLEOTIDE SEQUENCE [LARGE SCALE GENOMIC DNA]</scope>
    <source>
        <strain evidence="2 3">RI</strain>
    </source>
</reference>
<dbReference type="InterPro" id="IPR050618">
    <property type="entry name" value="Ubq-SigPath_Reg"/>
</dbReference>
<accession>I7I8K4</accession>
<name>I7I8K4_BABMR</name>
<dbReference type="RefSeq" id="XP_012647862.1">
    <property type="nucleotide sequence ID" value="XM_012792408.1"/>
</dbReference>
<dbReference type="PROSITE" id="PS50897">
    <property type="entry name" value="CTLH"/>
    <property type="match status" value="1"/>
</dbReference>
<dbReference type="AlphaFoldDB" id="I7I8K4"/>
<proteinExistence type="predicted"/>
<dbReference type="InterPro" id="IPR006594">
    <property type="entry name" value="LisH"/>
</dbReference>
<dbReference type="SMART" id="SM00668">
    <property type="entry name" value="CTLH"/>
    <property type="match status" value="1"/>
</dbReference>
<dbReference type="InterPro" id="IPR024964">
    <property type="entry name" value="CTLH/CRA"/>
</dbReference>
<reference evidence="2 3" key="3">
    <citation type="journal article" date="2016" name="Sci. Rep.">
        <title>Genome-wide diversity and gene expression profiling of Babesia microti isolates identify polymorphic genes that mediate host-pathogen interactions.</title>
        <authorList>
            <person name="Silva J.C."/>
            <person name="Cornillot E."/>
            <person name="McCracken C."/>
            <person name="Usmani-Brown S."/>
            <person name="Dwivedi A."/>
            <person name="Ifeonu O.O."/>
            <person name="Crabtree J."/>
            <person name="Gotia H.T."/>
            <person name="Virji A.Z."/>
            <person name="Reynes C."/>
            <person name="Colinge J."/>
            <person name="Kumar V."/>
            <person name="Lawres L."/>
            <person name="Pazzi J.E."/>
            <person name="Pablo J.V."/>
            <person name="Hung C."/>
            <person name="Brancato J."/>
            <person name="Kumari P."/>
            <person name="Orvis J."/>
            <person name="Tretina K."/>
            <person name="Chibucos M."/>
            <person name="Ott S."/>
            <person name="Sadzewicz L."/>
            <person name="Sengamalay N."/>
            <person name="Shetty A.C."/>
            <person name="Su Q."/>
            <person name="Tallon L."/>
            <person name="Fraser C.M."/>
            <person name="Frutos R."/>
            <person name="Molina D.M."/>
            <person name="Krause P.J."/>
            <person name="Ben Mamoun C."/>
        </authorList>
    </citation>
    <scope>NUCLEOTIDE SEQUENCE [LARGE SCALE GENOMIC DNA]</scope>
    <source>
        <strain evidence="2 3">RI</strain>
    </source>
</reference>
<dbReference type="EMBL" id="FO082872">
    <property type="protein sequence ID" value="CCF73253.1"/>
    <property type="molecule type" value="Genomic_DNA"/>
</dbReference>
<dbReference type="Proteomes" id="UP000002899">
    <property type="component" value="Chromosome II"/>
</dbReference>
<dbReference type="Pfam" id="PF10607">
    <property type="entry name" value="CTLH"/>
    <property type="match status" value="1"/>
</dbReference>
<gene>
    <name evidence="2" type="ORF">BMR1_02g00435</name>
</gene>